<evidence type="ECO:0000256" key="1">
    <source>
        <dbReference type="ARBA" id="ARBA00010923"/>
    </source>
</evidence>
<feature type="domain" description="Type I restriction modification DNA specificity" evidence="4">
    <location>
        <begin position="130"/>
        <end position="179"/>
    </location>
</feature>
<dbReference type="InterPro" id="IPR000055">
    <property type="entry name" value="Restrct_endonuc_typeI_TRD"/>
</dbReference>
<dbReference type="InterPro" id="IPR052021">
    <property type="entry name" value="Type-I_RS_S_subunit"/>
</dbReference>
<evidence type="ECO:0000313" key="7">
    <source>
        <dbReference type="Proteomes" id="UP000193900"/>
    </source>
</evidence>
<evidence type="ECO:0000313" key="6">
    <source>
        <dbReference type="EMBL" id="SLN75392.1"/>
    </source>
</evidence>
<dbReference type="InterPro" id="IPR002725">
    <property type="entry name" value="YgjP-like_metallopeptidase"/>
</dbReference>
<gene>
    <name evidence="6" type="ORF">ROA7023_03957</name>
</gene>
<dbReference type="CDD" id="cd17256">
    <property type="entry name" value="RMtype1_S_EcoJA65PI-TRD1-CR1_like"/>
    <property type="match status" value="1"/>
</dbReference>
<sequence>MRERPQSFPSVALAKLVQKGRKITYGIVQPGEFVADGVILVRGRDYSAGWRDIDGFMRVTPEIDAPYKRSKLKPGDLVLTIVGANTGTVAVVPAWLDGANITQTTARIAVDSTKAIPGYVEQVLRSAIGQEAVYRFQKGGAQPGLNLADVEKFEIPLPPLPEQRKIAEILRTWDQALEKITALRALNIRRRVWFRTHLFTGKVRLPGFTGEWREVPLSDVLHEHGSKSTGAEEVYSVSVHKGLVNQVEHLGRSFSAANTDHYNRVLPGDIVYTKSPTGDFPLGIIKQSKIDREVTHELCHVAEPHHGAAFFELLDKVMPDWERRKQRLERAMA</sequence>
<accession>A0A1Y5U0B3</accession>
<dbReference type="PANTHER" id="PTHR30408">
    <property type="entry name" value="TYPE-1 RESTRICTION ENZYME ECOKI SPECIFICITY PROTEIN"/>
    <property type="match status" value="1"/>
</dbReference>
<dbReference type="PANTHER" id="PTHR30408:SF12">
    <property type="entry name" value="TYPE I RESTRICTION ENZYME MJAVIII SPECIFICITY SUBUNIT"/>
    <property type="match status" value="1"/>
</dbReference>
<dbReference type="CDD" id="cd07344">
    <property type="entry name" value="M48_yhfN_like"/>
    <property type="match status" value="1"/>
</dbReference>
<dbReference type="SUPFAM" id="SSF116734">
    <property type="entry name" value="DNA methylase specificity domain"/>
    <property type="match status" value="2"/>
</dbReference>
<dbReference type="GO" id="GO:0003677">
    <property type="term" value="F:DNA binding"/>
    <property type="evidence" value="ECO:0007669"/>
    <property type="project" value="UniProtKB-KW"/>
</dbReference>
<feature type="domain" description="YgjP-like metallopeptidase" evidence="5">
    <location>
        <begin position="294"/>
        <end position="330"/>
    </location>
</feature>
<dbReference type="AlphaFoldDB" id="A0A1Y5U0B3"/>
<comment type="similarity">
    <text evidence="1">Belongs to the type-I restriction system S methylase family.</text>
</comment>
<keyword evidence="2" id="KW-0680">Restriction system</keyword>
<dbReference type="EMBL" id="FWFZ01000035">
    <property type="protein sequence ID" value="SLN75392.1"/>
    <property type="molecule type" value="Genomic_DNA"/>
</dbReference>
<proteinExistence type="inferred from homology"/>
<dbReference type="InterPro" id="IPR044946">
    <property type="entry name" value="Restrct_endonuc_typeI_TRD_sf"/>
</dbReference>
<evidence type="ECO:0000256" key="2">
    <source>
        <dbReference type="ARBA" id="ARBA00022747"/>
    </source>
</evidence>
<keyword evidence="7" id="KW-1185">Reference proteome</keyword>
<dbReference type="Proteomes" id="UP000193900">
    <property type="component" value="Unassembled WGS sequence"/>
</dbReference>
<dbReference type="Gene3D" id="3.30.2010.10">
    <property type="entry name" value="Metalloproteases ('zincins'), catalytic domain"/>
    <property type="match status" value="1"/>
</dbReference>
<evidence type="ECO:0000256" key="3">
    <source>
        <dbReference type="ARBA" id="ARBA00023125"/>
    </source>
</evidence>
<keyword evidence="3" id="KW-0238">DNA-binding</keyword>
<dbReference type="Pfam" id="PF01863">
    <property type="entry name" value="YgjP-like"/>
    <property type="match status" value="1"/>
</dbReference>
<reference evidence="6 7" key="1">
    <citation type="submission" date="2017-03" db="EMBL/GenBank/DDBJ databases">
        <authorList>
            <person name="Afonso C.L."/>
            <person name="Miller P.J."/>
            <person name="Scott M.A."/>
            <person name="Spackman E."/>
            <person name="Goraichik I."/>
            <person name="Dimitrov K.M."/>
            <person name="Suarez D.L."/>
            <person name="Swayne D.E."/>
        </authorList>
    </citation>
    <scope>NUCLEOTIDE SEQUENCE [LARGE SCALE GENOMIC DNA]</scope>
    <source>
        <strain evidence="6 7">CECT 7023</strain>
    </source>
</reference>
<dbReference type="Pfam" id="PF01420">
    <property type="entry name" value="Methylase_S"/>
    <property type="match status" value="1"/>
</dbReference>
<dbReference type="GO" id="GO:0009307">
    <property type="term" value="P:DNA restriction-modification system"/>
    <property type="evidence" value="ECO:0007669"/>
    <property type="project" value="UniProtKB-KW"/>
</dbReference>
<evidence type="ECO:0000259" key="5">
    <source>
        <dbReference type="Pfam" id="PF01863"/>
    </source>
</evidence>
<dbReference type="Gene3D" id="3.90.220.20">
    <property type="entry name" value="DNA methylase specificity domains"/>
    <property type="match status" value="1"/>
</dbReference>
<protein>
    <submittedName>
        <fullName evidence="6">Type I restriction modification DNA specificity domain protein</fullName>
    </submittedName>
</protein>
<evidence type="ECO:0000259" key="4">
    <source>
        <dbReference type="Pfam" id="PF01420"/>
    </source>
</evidence>
<organism evidence="6 7">
    <name type="scientific">Roseisalinus antarcticus</name>
    <dbReference type="NCBI Taxonomy" id="254357"/>
    <lineage>
        <taxon>Bacteria</taxon>
        <taxon>Pseudomonadati</taxon>
        <taxon>Pseudomonadota</taxon>
        <taxon>Alphaproteobacteria</taxon>
        <taxon>Rhodobacterales</taxon>
        <taxon>Roseobacteraceae</taxon>
        <taxon>Roseisalinus</taxon>
    </lineage>
</organism>
<name>A0A1Y5U0B3_9RHOB</name>